<evidence type="ECO:0000313" key="11">
    <source>
        <dbReference type="Proteomes" id="UP000600247"/>
    </source>
</evidence>
<comment type="caution">
    <text evidence="10">The sequence shown here is derived from an EMBL/GenBank/DDBJ whole genome shotgun (WGS) entry which is preliminary data.</text>
</comment>
<evidence type="ECO:0000256" key="8">
    <source>
        <dbReference type="SAM" id="SignalP"/>
    </source>
</evidence>
<reference evidence="10 11" key="1">
    <citation type="journal article" date="2014" name="Int. J. Syst. Evol. Microbiol.">
        <title>Complete genome sequence of Corynebacterium casei LMG S-19264T (=DSM 44701T), isolated from a smear-ripened cheese.</title>
        <authorList>
            <consortium name="US DOE Joint Genome Institute (JGI-PGF)"/>
            <person name="Walter F."/>
            <person name="Albersmeier A."/>
            <person name="Kalinowski J."/>
            <person name="Ruckert C."/>
        </authorList>
    </citation>
    <scope>NUCLEOTIDE SEQUENCE [LARGE SCALE GENOMIC DNA]</scope>
    <source>
        <strain evidence="10 11">CGMCC 1.15286</strain>
    </source>
</reference>
<dbReference type="EMBL" id="BMHY01000003">
    <property type="protein sequence ID" value="GGG64578.1"/>
    <property type="molecule type" value="Genomic_DNA"/>
</dbReference>
<dbReference type="InterPro" id="IPR006710">
    <property type="entry name" value="Glyco_hydro_43"/>
</dbReference>
<gene>
    <name evidence="10" type="ORF">GCM10010918_18360</name>
</gene>
<dbReference type="Pfam" id="PF04616">
    <property type="entry name" value="Glyco_hydro_43"/>
    <property type="match status" value="1"/>
</dbReference>
<keyword evidence="8" id="KW-0732">Signal</keyword>
<proteinExistence type="inferred from homology"/>
<keyword evidence="2" id="KW-0858">Xylan degradation</keyword>
<feature type="domain" description="CBM6" evidence="9">
    <location>
        <begin position="477"/>
        <end position="603"/>
    </location>
</feature>
<evidence type="ECO:0000259" key="9">
    <source>
        <dbReference type="PROSITE" id="PS51175"/>
    </source>
</evidence>
<dbReference type="InterPro" id="IPR008979">
    <property type="entry name" value="Galactose-bd-like_sf"/>
</dbReference>
<dbReference type="InterPro" id="IPR005084">
    <property type="entry name" value="CBM6"/>
</dbReference>
<sequence length="606" mass="64019">MKKKVMNLFLSGVMLLSILVGFRFSSSAADPVIKSGNPIFTSIFTADPSAHVWNDGRIYVYASHDIFPSRGSDLMDKYHVFSSDNMVDWVDEGQILSAADVSWGRPEGGFMWAPDAAYKDGTYYLYFPHPSGTDWNNTWKIGVATSSKPASDFTVQGYINGLPGNSFIDPAVFKDDDGSYYLYGGGGGNSYGAKLASNMMSLDGPLQQFTGLTDFHEASWVFKRNGIYYLMYSDNNPSGNQMRYATSSNPLGPWTNRGVILDPVKNSGTSHGSIVEYKGNWYMFYHNAEISSNGTLRSVCVDQLYFNADGTIKKVVQTTDGVPAVGPRSRATETKYYDLVNENYSQYTQKTDYAMTASNVTFGGGATRPGNNIENMHTSGSYIQLSGINGGSGGKALLTVNYASGDAGTAFKVNASGDTAGDGYFLALPGTGGWGNYTGKTSRLIDLNAGTANTIKLSGGMGGANVSGVSVSLIPSQPPQGTEYPMSGSNVTFGGGATRSGGNIENLHIAGSYFQLTGVNGGTGGQASVTLVYASADTSTTFKINTSGDTTGNGYSVTLPGTGGWGAYTGQVTRLVNLNAGANNTIKVNGGLGGANVSRVIVTLNQ</sequence>
<keyword evidence="4" id="KW-0119">Carbohydrate metabolism</keyword>
<dbReference type="Proteomes" id="UP000600247">
    <property type="component" value="Unassembled WGS sequence"/>
</dbReference>
<evidence type="ECO:0000256" key="7">
    <source>
        <dbReference type="PIRSR" id="PIRSR606710-2"/>
    </source>
</evidence>
<dbReference type="GO" id="GO:0030246">
    <property type="term" value="F:carbohydrate binding"/>
    <property type="evidence" value="ECO:0007669"/>
    <property type="project" value="InterPro"/>
</dbReference>
<keyword evidence="5" id="KW-0326">Glycosidase</keyword>
<evidence type="ECO:0000256" key="5">
    <source>
        <dbReference type="ARBA" id="ARBA00023295"/>
    </source>
</evidence>
<dbReference type="RefSeq" id="WP_188888652.1">
    <property type="nucleotide sequence ID" value="NZ_BMHY01000003.1"/>
</dbReference>
<protein>
    <recommendedName>
        <fullName evidence="9">CBM6 domain-containing protein</fullName>
    </recommendedName>
</protein>
<evidence type="ECO:0000256" key="3">
    <source>
        <dbReference type="ARBA" id="ARBA00022801"/>
    </source>
</evidence>
<feature type="active site" description="Proton acceptor" evidence="6">
    <location>
        <position position="47"/>
    </location>
</feature>
<accession>A0A917H1N5</accession>
<dbReference type="SUPFAM" id="SSF75005">
    <property type="entry name" value="Arabinanase/levansucrase/invertase"/>
    <property type="match status" value="1"/>
</dbReference>
<dbReference type="InterPro" id="IPR052176">
    <property type="entry name" value="Glycosyl_Hydrlase_43_Enz"/>
</dbReference>
<evidence type="ECO:0000256" key="1">
    <source>
        <dbReference type="ARBA" id="ARBA00009865"/>
    </source>
</evidence>
<dbReference type="Gene3D" id="2.115.10.20">
    <property type="entry name" value="Glycosyl hydrolase domain, family 43"/>
    <property type="match status" value="1"/>
</dbReference>
<dbReference type="PANTHER" id="PTHR43772:SF2">
    <property type="entry name" value="PUTATIVE (AFU_ORTHOLOGUE AFUA_2G04480)-RELATED"/>
    <property type="match status" value="1"/>
</dbReference>
<name>A0A917H1N5_9BACL</name>
<keyword evidence="3" id="KW-0378">Hydrolase</keyword>
<keyword evidence="2" id="KW-0624">Polysaccharide degradation</keyword>
<evidence type="ECO:0000313" key="10">
    <source>
        <dbReference type="EMBL" id="GGG64578.1"/>
    </source>
</evidence>
<evidence type="ECO:0000256" key="6">
    <source>
        <dbReference type="PIRSR" id="PIRSR606710-1"/>
    </source>
</evidence>
<evidence type="ECO:0000256" key="4">
    <source>
        <dbReference type="ARBA" id="ARBA00023277"/>
    </source>
</evidence>
<dbReference type="Gene3D" id="2.60.120.260">
    <property type="entry name" value="Galactose-binding domain-like"/>
    <property type="match status" value="2"/>
</dbReference>
<dbReference type="PROSITE" id="PS51175">
    <property type="entry name" value="CBM6"/>
    <property type="match status" value="2"/>
</dbReference>
<dbReference type="GO" id="GO:0004553">
    <property type="term" value="F:hydrolase activity, hydrolyzing O-glycosyl compounds"/>
    <property type="evidence" value="ECO:0007669"/>
    <property type="project" value="InterPro"/>
</dbReference>
<dbReference type="InterPro" id="IPR023296">
    <property type="entry name" value="Glyco_hydro_beta-prop_sf"/>
</dbReference>
<keyword evidence="11" id="KW-1185">Reference proteome</keyword>
<feature type="signal peptide" evidence="8">
    <location>
        <begin position="1"/>
        <end position="28"/>
    </location>
</feature>
<organism evidence="10 11">
    <name type="scientific">Paenibacillus radicis</name>
    <name type="common">ex Gao et al. 2016</name>
    <dbReference type="NCBI Taxonomy" id="1737354"/>
    <lineage>
        <taxon>Bacteria</taxon>
        <taxon>Bacillati</taxon>
        <taxon>Bacillota</taxon>
        <taxon>Bacilli</taxon>
        <taxon>Bacillales</taxon>
        <taxon>Paenibacillaceae</taxon>
        <taxon>Paenibacillus</taxon>
    </lineage>
</organism>
<dbReference type="PANTHER" id="PTHR43772">
    <property type="entry name" value="ENDO-1,4-BETA-XYLANASE"/>
    <property type="match status" value="1"/>
</dbReference>
<feature type="active site" description="Proton donor" evidence="6">
    <location>
        <position position="217"/>
    </location>
</feature>
<dbReference type="AlphaFoldDB" id="A0A917H1N5"/>
<evidence type="ECO:0000256" key="2">
    <source>
        <dbReference type="ARBA" id="ARBA00022651"/>
    </source>
</evidence>
<feature type="chain" id="PRO_5038031280" description="CBM6 domain-containing protein" evidence="8">
    <location>
        <begin position="29"/>
        <end position="606"/>
    </location>
</feature>
<dbReference type="CDD" id="cd08990">
    <property type="entry name" value="GH43_AXH_like"/>
    <property type="match status" value="1"/>
</dbReference>
<dbReference type="SUPFAM" id="SSF49785">
    <property type="entry name" value="Galactose-binding domain-like"/>
    <property type="match status" value="1"/>
</dbReference>
<comment type="similarity">
    <text evidence="1">Belongs to the glycosyl hydrolase 43 family.</text>
</comment>
<feature type="site" description="Important for catalytic activity, responsible for pKa modulation of the active site Glu and correct orientation of both the proton donor and substrate" evidence="7">
    <location>
        <position position="169"/>
    </location>
</feature>
<feature type="domain" description="CBM6" evidence="9">
    <location>
        <begin position="346"/>
        <end position="472"/>
    </location>
</feature>
<dbReference type="GO" id="GO:0045493">
    <property type="term" value="P:xylan catabolic process"/>
    <property type="evidence" value="ECO:0007669"/>
    <property type="project" value="UniProtKB-KW"/>
</dbReference>